<evidence type="ECO:0000313" key="3">
    <source>
        <dbReference type="EMBL" id="SHF64211.1"/>
    </source>
</evidence>
<evidence type="ECO:0000259" key="2">
    <source>
        <dbReference type="Pfam" id="PF07883"/>
    </source>
</evidence>
<accession>A0A1M5DBA4</accession>
<dbReference type="InterPro" id="IPR014710">
    <property type="entry name" value="RmlC-like_jellyroll"/>
</dbReference>
<gene>
    <name evidence="3" type="ORF">SAMN05444339_109111</name>
</gene>
<dbReference type="GO" id="GO:0016853">
    <property type="term" value="F:isomerase activity"/>
    <property type="evidence" value="ECO:0007669"/>
    <property type="project" value="UniProtKB-KW"/>
</dbReference>
<dbReference type="Proteomes" id="UP000183987">
    <property type="component" value="Unassembled WGS sequence"/>
</dbReference>
<dbReference type="InterPro" id="IPR011051">
    <property type="entry name" value="RmlC_Cupin_sf"/>
</dbReference>
<keyword evidence="4" id="KW-1185">Reference proteome</keyword>
<sequence>MTTATAARPATITAAEMEARIVRYGDLQPCKTAFIDAHTPGSDQKENFTIIGGGVSESTDQHVHITIPHGFNIGAAGQPPKCRNSLHSHRTAEVFFVLSGRWRFFWGRWGNAGEVVLEEGDIINIPTGIFRGFENIGTDYGMIMAVLGGDDAGGGVIWAPQVIEDAAAHGLVLGENGKLYDSKKGQTLPEGVKPMPTLTDAQLADYPEPQAADVVPRHVARYWDMMAMAQKKPALVIGENGMLPDRPGFEVGFLTRGSATEEMHSHDVPSVLMPMRGHWRVTWDGGAATLAPGDTMSVPAHLPHTAVPSMTGEASLFHVVATADPAGPTWKG</sequence>
<keyword evidence="1" id="KW-0479">Metal-binding</keyword>
<dbReference type="EMBL" id="FQUE01000009">
    <property type="protein sequence ID" value="SHF64211.1"/>
    <property type="molecule type" value="Genomic_DNA"/>
</dbReference>
<keyword evidence="3" id="KW-0413">Isomerase</keyword>
<dbReference type="PANTHER" id="PTHR35848">
    <property type="entry name" value="OXALATE-BINDING PROTEIN"/>
    <property type="match status" value="1"/>
</dbReference>
<dbReference type="STRING" id="366533.SAMN05444339_109111"/>
<organism evidence="3 4">
    <name type="scientific">Loktanella atrilutea</name>
    <dbReference type="NCBI Taxonomy" id="366533"/>
    <lineage>
        <taxon>Bacteria</taxon>
        <taxon>Pseudomonadati</taxon>
        <taxon>Pseudomonadota</taxon>
        <taxon>Alphaproteobacteria</taxon>
        <taxon>Rhodobacterales</taxon>
        <taxon>Roseobacteraceae</taxon>
        <taxon>Loktanella</taxon>
    </lineage>
</organism>
<dbReference type="Pfam" id="PF07883">
    <property type="entry name" value="Cupin_2"/>
    <property type="match status" value="1"/>
</dbReference>
<feature type="domain" description="Cupin type-2" evidence="2">
    <location>
        <begin position="80"/>
        <end position="143"/>
    </location>
</feature>
<dbReference type="GO" id="GO:0046872">
    <property type="term" value="F:metal ion binding"/>
    <property type="evidence" value="ECO:0007669"/>
    <property type="project" value="UniProtKB-KW"/>
</dbReference>
<proteinExistence type="predicted"/>
<dbReference type="InterPro" id="IPR013096">
    <property type="entry name" value="Cupin_2"/>
</dbReference>
<name>A0A1M5DBA4_LOKAT</name>
<dbReference type="SUPFAM" id="SSF51182">
    <property type="entry name" value="RmlC-like cupins"/>
    <property type="match status" value="1"/>
</dbReference>
<reference evidence="4" key="1">
    <citation type="submission" date="2016-11" db="EMBL/GenBank/DDBJ databases">
        <authorList>
            <person name="Varghese N."/>
            <person name="Submissions S."/>
        </authorList>
    </citation>
    <scope>NUCLEOTIDE SEQUENCE [LARGE SCALE GENOMIC DNA]</scope>
    <source>
        <strain evidence="4">DSM 29326</strain>
    </source>
</reference>
<dbReference type="AlphaFoldDB" id="A0A1M5DBA4"/>
<evidence type="ECO:0000256" key="1">
    <source>
        <dbReference type="ARBA" id="ARBA00022723"/>
    </source>
</evidence>
<dbReference type="Gene3D" id="2.60.120.10">
    <property type="entry name" value="Jelly Rolls"/>
    <property type="match status" value="2"/>
</dbReference>
<evidence type="ECO:0000313" key="4">
    <source>
        <dbReference type="Proteomes" id="UP000183987"/>
    </source>
</evidence>
<protein>
    <submittedName>
        <fullName evidence="3">Mannose-6-phosphate isomerase, cupin superfamily</fullName>
    </submittedName>
</protein>
<dbReference type="InterPro" id="IPR051610">
    <property type="entry name" value="GPI/OXD"/>
</dbReference>